<dbReference type="InterPro" id="IPR036259">
    <property type="entry name" value="MFS_trans_sf"/>
</dbReference>
<evidence type="ECO:0000256" key="6">
    <source>
        <dbReference type="ARBA" id="ARBA00023136"/>
    </source>
</evidence>
<name>A0A3D9SGC1_9ACTN</name>
<comment type="caution">
    <text evidence="9">The sequence shown here is derived from an EMBL/GenBank/DDBJ whole genome shotgun (WGS) entry which is preliminary data.</text>
</comment>
<dbReference type="PROSITE" id="PS50850">
    <property type="entry name" value="MFS"/>
    <property type="match status" value="1"/>
</dbReference>
<evidence type="ECO:0000256" key="7">
    <source>
        <dbReference type="SAM" id="Phobius"/>
    </source>
</evidence>
<feature type="transmembrane region" description="Helical" evidence="7">
    <location>
        <begin position="420"/>
        <end position="439"/>
    </location>
</feature>
<feature type="transmembrane region" description="Helical" evidence="7">
    <location>
        <begin position="280"/>
        <end position="302"/>
    </location>
</feature>
<dbReference type="InterPro" id="IPR020846">
    <property type="entry name" value="MFS_dom"/>
</dbReference>
<feature type="transmembrane region" description="Helical" evidence="7">
    <location>
        <begin position="178"/>
        <end position="200"/>
    </location>
</feature>
<dbReference type="RefSeq" id="WP_245973922.1">
    <property type="nucleotide sequence ID" value="NZ_QTTT01000001.1"/>
</dbReference>
<reference evidence="9 10" key="1">
    <citation type="submission" date="2018-08" db="EMBL/GenBank/DDBJ databases">
        <title>Sequencing the genomes of 1000 actinobacteria strains.</title>
        <authorList>
            <person name="Klenk H.-P."/>
        </authorList>
    </citation>
    <scope>NUCLEOTIDE SEQUENCE [LARGE SCALE GENOMIC DNA]</scope>
    <source>
        <strain evidence="9 10">DSM 43927</strain>
    </source>
</reference>
<feature type="transmembrane region" description="Helical" evidence="7">
    <location>
        <begin position="451"/>
        <end position="471"/>
    </location>
</feature>
<dbReference type="Gene3D" id="1.20.1250.20">
    <property type="entry name" value="MFS general substrate transporter like domains"/>
    <property type="match status" value="1"/>
</dbReference>
<feature type="transmembrane region" description="Helical" evidence="7">
    <location>
        <begin position="314"/>
        <end position="332"/>
    </location>
</feature>
<organism evidence="9 10">
    <name type="scientific">Thermomonospora umbrina</name>
    <dbReference type="NCBI Taxonomy" id="111806"/>
    <lineage>
        <taxon>Bacteria</taxon>
        <taxon>Bacillati</taxon>
        <taxon>Actinomycetota</taxon>
        <taxon>Actinomycetes</taxon>
        <taxon>Streptosporangiales</taxon>
        <taxon>Thermomonosporaceae</taxon>
        <taxon>Thermomonospora</taxon>
    </lineage>
</organism>
<dbReference type="Pfam" id="PF07690">
    <property type="entry name" value="MFS_1"/>
    <property type="match status" value="1"/>
</dbReference>
<dbReference type="PANTHER" id="PTHR42718:SF46">
    <property type="entry name" value="BLR6921 PROTEIN"/>
    <property type="match status" value="1"/>
</dbReference>
<dbReference type="GO" id="GO:0022857">
    <property type="term" value="F:transmembrane transporter activity"/>
    <property type="evidence" value="ECO:0007669"/>
    <property type="project" value="InterPro"/>
</dbReference>
<dbReference type="PANTHER" id="PTHR42718">
    <property type="entry name" value="MAJOR FACILITATOR SUPERFAMILY MULTIDRUG TRANSPORTER MFSC"/>
    <property type="match status" value="1"/>
</dbReference>
<feature type="transmembrane region" description="Helical" evidence="7">
    <location>
        <begin position="212"/>
        <end position="230"/>
    </location>
</feature>
<feature type="transmembrane region" description="Helical" evidence="7">
    <location>
        <begin position="344"/>
        <end position="362"/>
    </location>
</feature>
<dbReference type="Gene3D" id="1.20.1720.10">
    <property type="entry name" value="Multidrug resistance protein D"/>
    <property type="match status" value="1"/>
</dbReference>
<dbReference type="InterPro" id="IPR011701">
    <property type="entry name" value="MFS"/>
</dbReference>
<accession>A0A3D9SGC1</accession>
<keyword evidence="6 7" id="KW-0472">Membrane</keyword>
<gene>
    <name evidence="9" type="ORF">DFJ69_0321</name>
</gene>
<dbReference type="Proteomes" id="UP000256661">
    <property type="component" value="Unassembled WGS sequence"/>
</dbReference>
<feature type="transmembrane region" description="Helical" evidence="7">
    <location>
        <begin position="151"/>
        <end position="172"/>
    </location>
</feature>
<sequence length="481" mass="49498">MSTSATTQPVPGAATPDRRARHPALALAIILACQVMVIMDATVVTVALPEIRRSLDFSATGLSWTQNAYTLAFGGLLLLGGRAGDILGRRRTLISGVLLFTLASLVGGFATSAGWLLAARAAQGVGAAIAAPSVLALIVTNFQGGERARALSLFSAVSGGGASLGLVGGGMLTEWASWRWVMFVNVPIGLAIVLLAPRYVREPQRRRGRFDVTGTVTSTAGMVALVYGFIRTAESGWDDRVAWAALAAALALLGAFVAVERRAAQPLTPLWLFAHRDRGASYAIMLLFASGMFGMFYFLTLYLQQVQGMSPLEAGVGFLPLTVPLFVVARLAPRLLARFGARRLIVGGLALLVAGLGWLTLLEADGGYGIGIVGPLLLFGLGAGLAVMPINTTILAEVPPEDSGAASGALQSMQQTGGSLGLAVLVTVFGAATPGGSTATSGDALAEGMSTAFGAAAAFLAIALVIAVTVLRIRPAAPAER</sequence>
<proteinExistence type="predicted"/>
<feature type="transmembrane region" description="Helical" evidence="7">
    <location>
        <begin position="242"/>
        <end position="259"/>
    </location>
</feature>
<dbReference type="AlphaFoldDB" id="A0A3D9SGC1"/>
<keyword evidence="3" id="KW-1003">Cell membrane</keyword>
<evidence type="ECO:0000256" key="2">
    <source>
        <dbReference type="ARBA" id="ARBA00022448"/>
    </source>
</evidence>
<comment type="subcellular location">
    <subcellularLocation>
        <location evidence="1">Cell membrane</location>
        <topology evidence="1">Multi-pass membrane protein</topology>
    </subcellularLocation>
</comment>
<keyword evidence="5 7" id="KW-1133">Transmembrane helix</keyword>
<dbReference type="SUPFAM" id="SSF103473">
    <property type="entry name" value="MFS general substrate transporter"/>
    <property type="match status" value="1"/>
</dbReference>
<feature type="transmembrane region" description="Helical" evidence="7">
    <location>
        <begin position="24"/>
        <end position="48"/>
    </location>
</feature>
<evidence type="ECO:0000259" key="8">
    <source>
        <dbReference type="PROSITE" id="PS50850"/>
    </source>
</evidence>
<keyword evidence="2" id="KW-0813">Transport</keyword>
<keyword evidence="4 7" id="KW-0812">Transmembrane</keyword>
<evidence type="ECO:0000256" key="5">
    <source>
        <dbReference type="ARBA" id="ARBA00022989"/>
    </source>
</evidence>
<protein>
    <submittedName>
        <fullName evidence="9">EmrB/QacA subfamily drug resistance transporter</fullName>
    </submittedName>
</protein>
<feature type="transmembrane region" description="Helical" evidence="7">
    <location>
        <begin position="68"/>
        <end position="84"/>
    </location>
</feature>
<feature type="transmembrane region" description="Helical" evidence="7">
    <location>
        <begin position="368"/>
        <end position="387"/>
    </location>
</feature>
<dbReference type="CDD" id="cd17321">
    <property type="entry name" value="MFS_MMR_MDR_like"/>
    <property type="match status" value="1"/>
</dbReference>
<dbReference type="EMBL" id="QTTT01000001">
    <property type="protein sequence ID" value="REE94952.1"/>
    <property type="molecule type" value="Genomic_DNA"/>
</dbReference>
<evidence type="ECO:0000313" key="9">
    <source>
        <dbReference type="EMBL" id="REE94952.1"/>
    </source>
</evidence>
<feature type="transmembrane region" description="Helical" evidence="7">
    <location>
        <begin position="96"/>
        <end position="115"/>
    </location>
</feature>
<keyword evidence="10" id="KW-1185">Reference proteome</keyword>
<evidence type="ECO:0000256" key="3">
    <source>
        <dbReference type="ARBA" id="ARBA00022475"/>
    </source>
</evidence>
<feature type="domain" description="Major facilitator superfamily (MFS) profile" evidence="8">
    <location>
        <begin position="26"/>
        <end position="481"/>
    </location>
</feature>
<evidence type="ECO:0000313" key="10">
    <source>
        <dbReference type="Proteomes" id="UP000256661"/>
    </source>
</evidence>
<evidence type="ECO:0000256" key="1">
    <source>
        <dbReference type="ARBA" id="ARBA00004651"/>
    </source>
</evidence>
<feature type="transmembrane region" description="Helical" evidence="7">
    <location>
        <begin position="121"/>
        <end position="139"/>
    </location>
</feature>
<evidence type="ECO:0000256" key="4">
    <source>
        <dbReference type="ARBA" id="ARBA00022692"/>
    </source>
</evidence>
<dbReference type="GO" id="GO:0005886">
    <property type="term" value="C:plasma membrane"/>
    <property type="evidence" value="ECO:0007669"/>
    <property type="project" value="UniProtKB-SubCell"/>
</dbReference>